<feature type="transmembrane region" description="Helical" evidence="1">
    <location>
        <begin position="38"/>
        <end position="56"/>
    </location>
</feature>
<dbReference type="HOGENOM" id="CLU_1658349_0_0_9"/>
<dbReference type="GeneID" id="78412507"/>
<evidence type="ECO:0000313" key="3">
    <source>
        <dbReference type="Proteomes" id="UP000005926"/>
    </source>
</evidence>
<dbReference type="RefSeq" id="WP_005606307.1">
    <property type="nucleotide sequence ID" value="NZ_CP102283.1"/>
</dbReference>
<name>C8NII6_9LACT</name>
<keyword evidence="3" id="KW-1185">Reference proteome</keyword>
<dbReference type="STRING" id="638301.HMPREF0444_1731"/>
<dbReference type="Proteomes" id="UP000005926">
    <property type="component" value="Unassembled WGS sequence"/>
</dbReference>
<accession>C8NII6</accession>
<gene>
    <name evidence="2" type="ORF">HMPREF0444_1731</name>
</gene>
<reference evidence="2 3" key="1">
    <citation type="submission" date="2009-08" db="EMBL/GenBank/DDBJ databases">
        <authorList>
            <person name="Muzny D."/>
            <person name="Qin X."/>
            <person name="Deng J."/>
            <person name="Jiang H."/>
            <person name="Liu Y."/>
            <person name="Qu J."/>
            <person name="Song X.-Z."/>
            <person name="Zhang L."/>
            <person name="Thornton R."/>
            <person name="Coyle M."/>
            <person name="Francisco L."/>
            <person name="Jackson L."/>
            <person name="Javaid M."/>
            <person name="Korchina V."/>
            <person name="Kovar C."/>
            <person name="Mata R."/>
            <person name="Mathew T."/>
            <person name="Ngo R."/>
            <person name="Nguyen L."/>
            <person name="Nguyen N."/>
            <person name="Okwuonu G."/>
            <person name="Ongeri F."/>
            <person name="Pham C."/>
            <person name="Simmons D."/>
            <person name="Wilczek-Boney K."/>
            <person name="Hale W."/>
            <person name="Jakkamsetti A."/>
            <person name="Pham P."/>
            <person name="Ruth R."/>
            <person name="San Lucas F."/>
            <person name="Warren J."/>
            <person name="Zhang J."/>
            <person name="Zhao Z."/>
            <person name="Zhou C."/>
            <person name="Zhu D."/>
            <person name="Lee S."/>
            <person name="Bess C."/>
            <person name="Blankenburg K."/>
            <person name="Forbes L."/>
            <person name="Fu Q."/>
            <person name="Gubbala S."/>
            <person name="Hirani K."/>
            <person name="Jayaseelan J.C."/>
            <person name="Lara F."/>
            <person name="Munidasa M."/>
            <person name="Palculict T."/>
            <person name="Patil S."/>
            <person name="Pu L.-L."/>
            <person name="Saada N."/>
            <person name="Tang L."/>
            <person name="Weissenberger G."/>
            <person name="Zhu Y."/>
            <person name="Hemphill L."/>
            <person name="Shang Y."/>
            <person name="Youmans B."/>
            <person name="Ayvaz T."/>
            <person name="Ross M."/>
            <person name="Santibanez J."/>
            <person name="Aqrawi P."/>
            <person name="Gross S."/>
            <person name="Joshi V."/>
            <person name="Fowler G."/>
            <person name="Nazareth L."/>
            <person name="Reid J."/>
            <person name="Worley K."/>
            <person name="Petrosino J."/>
            <person name="Highlander S."/>
            <person name="Gibbs R."/>
        </authorList>
    </citation>
    <scope>NUCLEOTIDE SEQUENCE [LARGE SCALE GENOMIC DNA]</scope>
    <source>
        <strain evidence="2 3">ATCC 49175</strain>
    </source>
</reference>
<evidence type="ECO:0000256" key="1">
    <source>
        <dbReference type="SAM" id="Phobius"/>
    </source>
</evidence>
<evidence type="ECO:0000313" key="2">
    <source>
        <dbReference type="EMBL" id="EEW36383.1"/>
    </source>
</evidence>
<comment type="caution">
    <text evidence="2">The sequence shown here is derived from an EMBL/GenBank/DDBJ whole genome shotgun (WGS) entry which is preliminary data.</text>
</comment>
<dbReference type="EMBL" id="ACKZ01000029">
    <property type="protein sequence ID" value="EEW36383.1"/>
    <property type="molecule type" value="Genomic_DNA"/>
</dbReference>
<protein>
    <submittedName>
        <fullName evidence="2">Uncharacterized protein</fullName>
    </submittedName>
</protein>
<sequence length="159" mass="19205">MKRRFEEGRIDRLQQLVNEVAALSGMEEETIEVRPYRYIPKILFNILMIVEIYNIWSLNYKIRGFFHFVQVWYEGNQYAVKYALEYVQHEPYIIVVLPIVMLFLYFLQLHLQKQDVREVIARADEELAKWEHTPSAEIPHSVKALKYHLEELRLDYDLS</sequence>
<keyword evidence="1" id="KW-1133">Transmembrane helix</keyword>
<keyword evidence="1" id="KW-0472">Membrane</keyword>
<organism evidence="2 3">
    <name type="scientific">Granulicatella adiacens ATCC 49175</name>
    <dbReference type="NCBI Taxonomy" id="638301"/>
    <lineage>
        <taxon>Bacteria</taxon>
        <taxon>Bacillati</taxon>
        <taxon>Bacillota</taxon>
        <taxon>Bacilli</taxon>
        <taxon>Lactobacillales</taxon>
        <taxon>Carnobacteriaceae</taxon>
        <taxon>Granulicatella</taxon>
    </lineage>
</organism>
<dbReference type="AlphaFoldDB" id="C8NII6"/>
<proteinExistence type="predicted"/>
<keyword evidence="1" id="KW-0812">Transmembrane</keyword>
<feature type="transmembrane region" description="Helical" evidence="1">
    <location>
        <begin position="91"/>
        <end position="107"/>
    </location>
</feature>